<keyword evidence="1" id="KW-0812">Transmembrane</keyword>
<dbReference type="RefSeq" id="WP_146936582.1">
    <property type="nucleotide sequence ID" value="NZ_BJXW01000011.1"/>
</dbReference>
<protein>
    <submittedName>
        <fullName evidence="2">Uncharacterized protein</fullName>
    </submittedName>
</protein>
<evidence type="ECO:0000313" key="3">
    <source>
        <dbReference type="Proteomes" id="UP000321491"/>
    </source>
</evidence>
<dbReference type="Proteomes" id="UP000321491">
    <property type="component" value="Unassembled WGS sequence"/>
</dbReference>
<organism evidence="2 3">
    <name type="scientific">Cerasibacillus quisquiliarum</name>
    <dbReference type="NCBI Taxonomy" id="227865"/>
    <lineage>
        <taxon>Bacteria</taxon>
        <taxon>Bacillati</taxon>
        <taxon>Bacillota</taxon>
        <taxon>Bacilli</taxon>
        <taxon>Bacillales</taxon>
        <taxon>Bacillaceae</taxon>
        <taxon>Cerasibacillus</taxon>
    </lineage>
</organism>
<proteinExistence type="predicted"/>
<keyword evidence="3" id="KW-1185">Reference proteome</keyword>
<feature type="transmembrane region" description="Helical" evidence="1">
    <location>
        <begin position="79"/>
        <end position="105"/>
    </location>
</feature>
<dbReference type="EMBL" id="BJXW01000011">
    <property type="protein sequence ID" value="GEN30887.1"/>
    <property type="molecule type" value="Genomic_DNA"/>
</dbReference>
<feature type="transmembrane region" description="Helical" evidence="1">
    <location>
        <begin position="12"/>
        <end position="30"/>
    </location>
</feature>
<feature type="transmembrane region" description="Helical" evidence="1">
    <location>
        <begin position="207"/>
        <end position="227"/>
    </location>
</feature>
<name>A0A511UWB0_9BACI</name>
<dbReference type="PANTHER" id="PTHR37305">
    <property type="entry name" value="INTEGRAL MEMBRANE PROTEIN-RELATED"/>
    <property type="match status" value="1"/>
</dbReference>
<feature type="transmembrane region" description="Helical" evidence="1">
    <location>
        <begin position="267"/>
        <end position="286"/>
    </location>
</feature>
<dbReference type="PANTHER" id="PTHR37305:SF1">
    <property type="entry name" value="MEMBRANE PROTEIN"/>
    <property type="match status" value="1"/>
</dbReference>
<keyword evidence="1" id="KW-1133">Transmembrane helix</keyword>
<accession>A0A511UWB0</accession>
<comment type="caution">
    <text evidence="2">The sequence shown here is derived from an EMBL/GenBank/DDBJ whole genome shotgun (WGS) entry which is preliminary data.</text>
</comment>
<dbReference type="Pfam" id="PF12730">
    <property type="entry name" value="ABC2_membrane_4"/>
    <property type="match status" value="1"/>
</dbReference>
<reference evidence="2 3" key="1">
    <citation type="submission" date="2019-07" db="EMBL/GenBank/DDBJ databases">
        <title>Whole genome shotgun sequence of Cerasibacillus quisquiliarum NBRC 102429.</title>
        <authorList>
            <person name="Hosoyama A."/>
            <person name="Uohara A."/>
            <person name="Ohji S."/>
            <person name="Ichikawa N."/>
        </authorList>
    </citation>
    <scope>NUCLEOTIDE SEQUENCE [LARGE SCALE GENOMIC DNA]</scope>
    <source>
        <strain evidence="2 3">NBRC 102429</strain>
    </source>
</reference>
<keyword evidence="1" id="KW-0472">Membrane</keyword>
<dbReference type="AlphaFoldDB" id="A0A511UWB0"/>
<feature type="transmembrane region" description="Helical" evidence="1">
    <location>
        <begin position="132"/>
        <end position="156"/>
    </location>
</feature>
<sequence>MKNEWTKLIKHPAIIWSLVIMILIVIYSYISVAHMFQNMYPSFMEEASFTEQEMIDYIKQADRTEPFHSMLFVLSSSMAITYALASVNAVGPIIISILAAILFGIEYRYVTLRQLWVNGLSRIQIIINKMSSILLIILLLMLLSIITAFITSLIVPELFNLPMNLIEYPTIVISDIVLQLSGTIISLLLWGMFTACMTVVTKSIVGGLILGLVYPILEFSIIDQWLIGKYFPLFIQKSMLPILFHDTDPGGFVSFYPMPEIYQLHESFLLTGAYTGLFFIIMLIVLKRQKVLMA</sequence>
<dbReference type="OrthoDB" id="2965373at2"/>
<gene>
    <name evidence="2" type="ORF">CQU01_11250</name>
</gene>
<evidence type="ECO:0000313" key="2">
    <source>
        <dbReference type="EMBL" id="GEN30887.1"/>
    </source>
</evidence>
<feature type="transmembrane region" description="Helical" evidence="1">
    <location>
        <begin position="176"/>
        <end position="200"/>
    </location>
</feature>
<evidence type="ECO:0000256" key="1">
    <source>
        <dbReference type="SAM" id="Phobius"/>
    </source>
</evidence>